<name>A0ABR4A4Z3_9LECA</name>
<feature type="transmembrane region" description="Helical" evidence="7">
    <location>
        <begin position="138"/>
        <end position="160"/>
    </location>
</feature>
<protein>
    <recommendedName>
        <fullName evidence="8">Rhodopsin domain-containing protein</fullName>
    </recommendedName>
</protein>
<evidence type="ECO:0000256" key="7">
    <source>
        <dbReference type="SAM" id="Phobius"/>
    </source>
</evidence>
<feature type="transmembrane region" description="Helical" evidence="7">
    <location>
        <begin position="180"/>
        <end position="208"/>
    </location>
</feature>
<feature type="transmembrane region" description="Helical" evidence="7">
    <location>
        <begin position="99"/>
        <end position="126"/>
    </location>
</feature>
<feature type="domain" description="Rhodopsin" evidence="8">
    <location>
        <begin position="46"/>
        <end position="280"/>
    </location>
</feature>
<feature type="transmembrane region" description="Helical" evidence="7">
    <location>
        <begin position="62"/>
        <end position="87"/>
    </location>
</feature>
<feature type="transmembrane region" description="Helical" evidence="7">
    <location>
        <begin position="220"/>
        <end position="242"/>
    </location>
</feature>
<keyword evidence="4 7" id="KW-0472">Membrane</keyword>
<proteinExistence type="inferred from homology"/>
<evidence type="ECO:0000256" key="4">
    <source>
        <dbReference type="ARBA" id="ARBA00023136"/>
    </source>
</evidence>
<dbReference type="Proteomes" id="UP001590950">
    <property type="component" value="Unassembled WGS sequence"/>
</dbReference>
<sequence length="373" mass="40939">MDKPSKVTATPAHLLYEQQHITDNRTPEMIASHVICLTLAFIAVCLRFLSRRIGKIDYMADDWWIVNALVFTAAVVTCDMLATTWGVGRHMIVASNPTALIKAILAAEVLYNIAMFSIKISVLCLYHRVFFVSRKFTNVLWGVGIFFFIYSSVTAGAGLLQCIPINYIWDPSVKGGRCLAIPLAGTILAAANVLTDIVILIMPMPVLWKLQIEMREKLQIMGIFLLGGFVLSCSTFRAVIIHSEGWIDPSYGDVSMGVWTLAELGIGIVSACLPTMRPLYTTTKEKMSTIRSASNASQGETRTSSDSARFHLKETPSSPAQSKAFAHLGVLGGYLEMGTEAHQASVSEKPWFASNIPSPGKEKIEATDWLSKV</sequence>
<reference evidence="9 10" key="1">
    <citation type="submission" date="2024-09" db="EMBL/GenBank/DDBJ databases">
        <title>Rethinking Asexuality: The Enigmatic Case of Functional Sexual Genes in Lepraria (Stereocaulaceae).</title>
        <authorList>
            <person name="Doellman M."/>
            <person name="Sun Y."/>
            <person name="Barcenas-Pena A."/>
            <person name="Lumbsch H.T."/>
            <person name="Grewe F."/>
        </authorList>
    </citation>
    <scope>NUCLEOTIDE SEQUENCE [LARGE SCALE GENOMIC DNA]</scope>
    <source>
        <strain evidence="9 10">Mercado 3170</strain>
    </source>
</reference>
<evidence type="ECO:0000259" key="8">
    <source>
        <dbReference type="Pfam" id="PF20684"/>
    </source>
</evidence>
<feature type="region of interest" description="Disordered" evidence="6">
    <location>
        <begin position="290"/>
        <end position="319"/>
    </location>
</feature>
<dbReference type="InterPro" id="IPR049326">
    <property type="entry name" value="Rhodopsin_dom_fungi"/>
</dbReference>
<keyword evidence="2 7" id="KW-0812">Transmembrane</keyword>
<dbReference type="PANTHER" id="PTHR33048:SF47">
    <property type="entry name" value="INTEGRAL MEMBRANE PROTEIN-RELATED"/>
    <property type="match status" value="1"/>
</dbReference>
<gene>
    <name evidence="9" type="ORF">N7G274_006450</name>
</gene>
<comment type="subcellular location">
    <subcellularLocation>
        <location evidence="1">Membrane</location>
        <topology evidence="1">Multi-pass membrane protein</topology>
    </subcellularLocation>
</comment>
<evidence type="ECO:0000256" key="6">
    <source>
        <dbReference type="SAM" id="MobiDB-lite"/>
    </source>
</evidence>
<evidence type="ECO:0000256" key="5">
    <source>
        <dbReference type="ARBA" id="ARBA00038359"/>
    </source>
</evidence>
<evidence type="ECO:0000256" key="3">
    <source>
        <dbReference type="ARBA" id="ARBA00022989"/>
    </source>
</evidence>
<dbReference type="EMBL" id="JBEFKJ010000019">
    <property type="protein sequence ID" value="KAL2040992.1"/>
    <property type="molecule type" value="Genomic_DNA"/>
</dbReference>
<dbReference type="Pfam" id="PF20684">
    <property type="entry name" value="Fung_rhodopsin"/>
    <property type="match status" value="1"/>
</dbReference>
<evidence type="ECO:0000313" key="10">
    <source>
        <dbReference type="Proteomes" id="UP001590950"/>
    </source>
</evidence>
<evidence type="ECO:0000256" key="1">
    <source>
        <dbReference type="ARBA" id="ARBA00004141"/>
    </source>
</evidence>
<feature type="transmembrane region" description="Helical" evidence="7">
    <location>
        <begin position="30"/>
        <end position="50"/>
    </location>
</feature>
<keyword evidence="3 7" id="KW-1133">Transmembrane helix</keyword>
<comment type="similarity">
    <text evidence="5">Belongs to the SAT4 family.</text>
</comment>
<comment type="caution">
    <text evidence="9">The sequence shown here is derived from an EMBL/GenBank/DDBJ whole genome shotgun (WGS) entry which is preliminary data.</text>
</comment>
<keyword evidence="10" id="KW-1185">Reference proteome</keyword>
<feature type="compositionally biased region" description="Polar residues" evidence="6">
    <location>
        <begin position="290"/>
        <end position="307"/>
    </location>
</feature>
<organism evidence="9 10">
    <name type="scientific">Stereocaulon virgatum</name>
    <dbReference type="NCBI Taxonomy" id="373712"/>
    <lineage>
        <taxon>Eukaryota</taxon>
        <taxon>Fungi</taxon>
        <taxon>Dikarya</taxon>
        <taxon>Ascomycota</taxon>
        <taxon>Pezizomycotina</taxon>
        <taxon>Lecanoromycetes</taxon>
        <taxon>OSLEUM clade</taxon>
        <taxon>Lecanoromycetidae</taxon>
        <taxon>Lecanorales</taxon>
        <taxon>Lecanorineae</taxon>
        <taxon>Stereocaulaceae</taxon>
        <taxon>Stereocaulon</taxon>
    </lineage>
</organism>
<feature type="transmembrane region" description="Helical" evidence="7">
    <location>
        <begin position="254"/>
        <end position="276"/>
    </location>
</feature>
<evidence type="ECO:0000256" key="2">
    <source>
        <dbReference type="ARBA" id="ARBA00022692"/>
    </source>
</evidence>
<accession>A0ABR4A4Z3</accession>
<dbReference type="PANTHER" id="PTHR33048">
    <property type="entry name" value="PTH11-LIKE INTEGRAL MEMBRANE PROTEIN (AFU_ORTHOLOGUE AFUA_5G11245)"/>
    <property type="match status" value="1"/>
</dbReference>
<dbReference type="InterPro" id="IPR052337">
    <property type="entry name" value="SAT4-like"/>
</dbReference>
<evidence type="ECO:0000313" key="9">
    <source>
        <dbReference type="EMBL" id="KAL2040992.1"/>
    </source>
</evidence>